<name>A0AA38LGW2_TAXCH</name>
<dbReference type="EMBL" id="JAHRHJ020000003">
    <property type="protein sequence ID" value="KAH9321965.1"/>
    <property type="molecule type" value="Genomic_DNA"/>
</dbReference>
<evidence type="ECO:0000313" key="1">
    <source>
        <dbReference type="EMBL" id="KAH9321965.1"/>
    </source>
</evidence>
<organism evidence="1 2">
    <name type="scientific">Taxus chinensis</name>
    <name type="common">Chinese yew</name>
    <name type="synonym">Taxus wallichiana var. chinensis</name>
    <dbReference type="NCBI Taxonomy" id="29808"/>
    <lineage>
        <taxon>Eukaryota</taxon>
        <taxon>Viridiplantae</taxon>
        <taxon>Streptophyta</taxon>
        <taxon>Embryophyta</taxon>
        <taxon>Tracheophyta</taxon>
        <taxon>Spermatophyta</taxon>
        <taxon>Pinopsida</taxon>
        <taxon>Pinidae</taxon>
        <taxon>Conifers II</taxon>
        <taxon>Cupressales</taxon>
        <taxon>Taxaceae</taxon>
        <taxon>Taxus</taxon>
    </lineage>
</organism>
<sequence length="73" mass="8090">IYDSMGAQDFNPVPLVSGDFGLVLHVVHIITKYQCLTTLYFSSVCFLGLLKNGMESIISEFFLHEAICGAFPM</sequence>
<proteinExistence type="predicted"/>
<feature type="non-terminal residue" evidence="1">
    <location>
        <position position="1"/>
    </location>
</feature>
<gene>
    <name evidence="1" type="ORF">KI387_016604</name>
</gene>
<dbReference type="AlphaFoldDB" id="A0AA38LGW2"/>
<dbReference type="Proteomes" id="UP000824469">
    <property type="component" value="Unassembled WGS sequence"/>
</dbReference>
<feature type="non-terminal residue" evidence="1">
    <location>
        <position position="73"/>
    </location>
</feature>
<evidence type="ECO:0000313" key="2">
    <source>
        <dbReference type="Proteomes" id="UP000824469"/>
    </source>
</evidence>
<protein>
    <submittedName>
        <fullName evidence="1">Uncharacterized protein</fullName>
    </submittedName>
</protein>
<comment type="caution">
    <text evidence="1">The sequence shown here is derived from an EMBL/GenBank/DDBJ whole genome shotgun (WGS) entry which is preliminary data.</text>
</comment>
<keyword evidence="2" id="KW-1185">Reference proteome</keyword>
<reference evidence="1 2" key="1">
    <citation type="journal article" date="2021" name="Nat. Plants">
        <title>The Taxus genome provides insights into paclitaxel biosynthesis.</title>
        <authorList>
            <person name="Xiong X."/>
            <person name="Gou J."/>
            <person name="Liao Q."/>
            <person name="Li Y."/>
            <person name="Zhou Q."/>
            <person name="Bi G."/>
            <person name="Li C."/>
            <person name="Du R."/>
            <person name="Wang X."/>
            <person name="Sun T."/>
            <person name="Guo L."/>
            <person name="Liang H."/>
            <person name="Lu P."/>
            <person name="Wu Y."/>
            <person name="Zhang Z."/>
            <person name="Ro D.K."/>
            <person name="Shang Y."/>
            <person name="Huang S."/>
            <person name="Yan J."/>
        </authorList>
    </citation>
    <scope>NUCLEOTIDE SEQUENCE [LARGE SCALE GENOMIC DNA]</scope>
    <source>
        <strain evidence="1">Ta-2019</strain>
    </source>
</reference>
<accession>A0AA38LGW2</accession>